<reference evidence="1" key="1">
    <citation type="submission" date="2022-03" db="EMBL/GenBank/DDBJ databases">
        <authorList>
            <person name="Martin H S."/>
        </authorList>
    </citation>
    <scope>NUCLEOTIDE SEQUENCE</scope>
</reference>
<feature type="non-terminal residue" evidence="1">
    <location>
        <position position="237"/>
    </location>
</feature>
<organism evidence="1 2">
    <name type="scientific">Iphiclides podalirius</name>
    <name type="common">scarce swallowtail</name>
    <dbReference type="NCBI Taxonomy" id="110791"/>
    <lineage>
        <taxon>Eukaryota</taxon>
        <taxon>Metazoa</taxon>
        <taxon>Ecdysozoa</taxon>
        <taxon>Arthropoda</taxon>
        <taxon>Hexapoda</taxon>
        <taxon>Insecta</taxon>
        <taxon>Pterygota</taxon>
        <taxon>Neoptera</taxon>
        <taxon>Endopterygota</taxon>
        <taxon>Lepidoptera</taxon>
        <taxon>Glossata</taxon>
        <taxon>Ditrysia</taxon>
        <taxon>Papilionoidea</taxon>
        <taxon>Papilionidae</taxon>
        <taxon>Papilioninae</taxon>
        <taxon>Iphiclides</taxon>
    </lineage>
</organism>
<dbReference type="EMBL" id="OW152813">
    <property type="protein sequence ID" value="CAH2034795.1"/>
    <property type="molecule type" value="Genomic_DNA"/>
</dbReference>
<name>A0ABN8HPD8_9NEOP</name>
<evidence type="ECO:0000313" key="1">
    <source>
        <dbReference type="EMBL" id="CAH2034795.1"/>
    </source>
</evidence>
<protein>
    <submittedName>
        <fullName evidence="1">Uncharacterized protein</fullName>
    </submittedName>
</protein>
<dbReference type="Proteomes" id="UP000837857">
    <property type="component" value="Chromosome 1"/>
</dbReference>
<gene>
    <name evidence="1" type="ORF">IPOD504_LOCUS292</name>
</gene>
<proteinExistence type="predicted"/>
<sequence length="237" mass="26229">MTGAPLELGVAAGHVPHFALMITPIARIHVIWRSAIGAQPEAPRRSAAVPSRRPASLAALPWPKRGASTIFRLIKPTRWRDKRAVNTRLSTVESALPQLKTTRWALYSPGQTAPTNKEEPERVLEVSVLMAGRGGRGGEDNAPPGRFCCRGFPARDICPNCYNNSPKKRAATLSESAAELHFYTLQRPYNVKCIGWDVFIGVIVVGDVSFIRRRIREPVAPVVLALRATVSQYYKRR</sequence>
<accession>A0ABN8HPD8</accession>
<keyword evidence="2" id="KW-1185">Reference proteome</keyword>
<evidence type="ECO:0000313" key="2">
    <source>
        <dbReference type="Proteomes" id="UP000837857"/>
    </source>
</evidence>